<evidence type="ECO:0000259" key="5">
    <source>
        <dbReference type="Pfam" id="PF06458"/>
    </source>
</evidence>
<name>A0ABS2GYI8_9LACO</name>
<gene>
    <name evidence="7" type="ORF">H5975_07780</name>
</gene>
<comment type="caution">
    <text evidence="7">The sequence shown here is derived from an EMBL/GenBank/DDBJ whole genome shotgun (WGS) entry which is preliminary data.</text>
</comment>
<sequence length="708" mass="77225">MVGKNNKFLKENKNNQRFLRFSLRKLSVGVVSVAIAAGFYIGGSQSVLADTTSTVPVVSQSTSNDNLAENTDKNTVNLQNSSASADSSAVASAADSTAAEAGKSAVPAAEQQKTATFNVAEEKPVAALNTANLLDNKAQSKAASDAAAATVNDDDLLKNIKISNPTDPKFVQYQNLVDRYNSYMSYYYGEEKPSQYVFSVIRDSRIDTDFIWTVDQDTGEKVSVYFNDWDSGITSYHQFIDADFNDKHNDYRYSKYGVTLSYDKPEGSSGSISVVDDNHYILDLGDANLQDVYEINGSTDNSRYASFAITLPEKGQPIIKFLYRNPDTGKLMDLRAPIYYSNGLTGQKFELDIGDSYKQELKDMFAGFKLVGSSKASGTFTQFAQGKTYVEHDASNDSEVIYQQIDAEGTMKVFYREKDGEKQPLLDKHGNPYQLEAGSSVDINTGNGIITAYNPFVTGDHAYELIYEPEDQSANIVYVDKDGNKIKTDTVNGKTTQTVDVKSNVPAGWVLVKGQHGAPATITFTGAHTDDITIKIEHGKTSVDHNHPVKPGEKTPSGKEIKGAHDEDLNQTITRTIKITEPGKATKTTTQVAHIYRNATVDDVTGDVTYGAWSTDAADWVAVDVPVHAGYTASQADVPAVTVKDGQKDVNIDVTYTPDEQKGQITYVDEKRNQISSTPLTGKTDEDIAINPVAPAGWELVPGQKYPA</sequence>
<dbReference type="Gene3D" id="2.60.40.4300">
    <property type="match status" value="1"/>
</dbReference>
<dbReference type="Gene3D" id="3.10.20.320">
    <property type="entry name" value="Putative peptidoglycan bound protein (lpxtg motif)"/>
    <property type="match status" value="2"/>
</dbReference>
<dbReference type="InterPro" id="IPR041495">
    <property type="entry name" value="Mub_B2"/>
</dbReference>
<feature type="domain" description="MucBP" evidence="5">
    <location>
        <begin position="476"/>
        <end position="526"/>
    </location>
</feature>
<dbReference type="InterPro" id="IPR005877">
    <property type="entry name" value="YSIRK_signal_dom"/>
</dbReference>
<evidence type="ECO:0000259" key="6">
    <source>
        <dbReference type="Pfam" id="PF17966"/>
    </source>
</evidence>
<evidence type="ECO:0000256" key="3">
    <source>
        <dbReference type="SAM" id="MobiDB-lite"/>
    </source>
</evidence>
<keyword evidence="8" id="KW-1185">Reference proteome</keyword>
<accession>A0ABS2GYI8</accession>
<dbReference type="EMBL" id="JACJKU010000117">
    <property type="protein sequence ID" value="MBM6941347.1"/>
    <property type="molecule type" value="Genomic_DNA"/>
</dbReference>
<dbReference type="InterPro" id="IPR009459">
    <property type="entry name" value="MucBP_dom"/>
</dbReference>
<feature type="non-terminal residue" evidence="7">
    <location>
        <position position="708"/>
    </location>
</feature>
<dbReference type="NCBIfam" id="TIGR01168">
    <property type="entry name" value="YSIRK_signal"/>
    <property type="match status" value="1"/>
</dbReference>
<feature type="domain" description="YSIRK Gram-positive signal peptide" evidence="4">
    <location>
        <begin position="17"/>
        <end position="40"/>
    </location>
</feature>
<organism evidence="7 8">
    <name type="scientific">Limosilactobacillus coleohominis</name>
    <dbReference type="NCBI Taxonomy" id="181675"/>
    <lineage>
        <taxon>Bacteria</taxon>
        <taxon>Bacillati</taxon>
        <taxon>Bacillota</taxon>
        <taxon>Bacilli</taxon>
        <taxon>Lactobacillales</taxon>
        <taxon>Lactobacillaceae</taxon>
        <taxon>Limosilactobacillus</taxon>
    </lineage>
</organism>
<evidence type="ECO:0000313" key="8">
    <source>
        <dbReference type="Proteomes" id="UP000785625"/>
    </source>
</evidence>
<evidence type="ECO:0000313" key="7">
    <source>
        <dbReference type="EMBL" id="MBM6941347.1"/>
    </source>
</evidence>
<evidence type="ECO:0000256" key="2">
    <source>
        <dbReference type="ARBA" id="ARBA00022737"/>
    </source>
</evidence>
<dbReference type="Pfam" id="PF17966">
    <property type="entry name" value="Muc_B2"/>
    <property type="match status" value="1"/>
</dbReference>
<feature type="region of interest" description="Disordered" evidence="3">
    <location>
        <begin position="542"/>
        <end position="564"/>
    </location>
</feature>
<dbReference type="RefSeq" id="WP_204785566.1">
    <property type="nucleotide sequence ID" value="NZ_JACJKU010000117.1"/>
</dbReference>
<proteinExistence type="predicted"/>
<keyword evidence="1" id="KW-0732">Signal</keyword>
<evidence type="ECO:0000256" key="1">
    <source>
        <dbReference type="ARBA" id="ARBA00022729"/>
    </source>
</evidence>
<dbReference type="Proteomes" id="UP000785625">
    <property type="component" value="Unassembled WGS sequence"/>
</dbReference>
<feature type="domain" description="Mub B2-like" evidence="6">
    <location>
        <begin position="566"/>
        <end position="659"/>
    </location>
</feature>
<protein>
    <submittedName>
        <fullName evidence="7">YSIRK-type signal peptide-containing protein</fullName>
    </submittedName>
</protein>
<evidence type="ECO:0000259" key="4">
    <source>
        <dbReference type="Pfam" id="PF04650"/>
    </source>
</evidence>
<dbReference type="Pfam" id="PF06458">
    <property type="entry name" value="MucBP"/>
    <property type="match status" value="2"/>
</dbReference>
<keyword evidence="2" id="KW-0677">Repeat</keyword>
<feature type="domain" description="MucBP" evidence="5">
    <location>
        <begin position="350"/>
        <end position="390"/>
    </location>
</feature>
<dbReference type="Pfam" id="PF04650">
    <property type="entry name" value="YSIRK_signal"/>
    <property type="match status" value="1"/>
</dbReference>
<reference evidence="7 8" key="1">
    <citation type="journal article" date="2021" name="Sci. Rep.">
        <title>The distribution of antibiotic resistance genes in chicken gut microbiota commensals.</title>
        <authorList>
            <person name="Juricova H."/>
            <person name="Matiasovicova J."/>
            <person name="Kubasova T."/>
            <person name="Cejkova D."/>
            <person name="Rychlik I."/>
        </authorList>
    </citation>
    <scope>NUCLEOTIDE SEQUENCE [LARGE SCALE GENOMIC DNA]</scope>
    <source>
        <strain evidence="7 8">An574</strain>
    </source>
</reference>